<evidence type="ECO:0000313" key="5">
    <source>
        <dbReference type="EMBL" id="KAH3706327.1"/>
    </source>
</evidence>
<evidence type="ECO:0000256" key="3">
    <source>
        <dbReference type="ARBA" id="ARBA00022843"/>
    </source>
</evidence>
<dbReference type="InterPro" id="IPR021893">
    <property type="entry name" value="ZMYM2-like_C"/>
</dbReference>
<accession>A0A9D3YU18</accession>
<dbReference type="AlphaFoldDB" id="A0A9D3YU18"/>
<keyword evidence="3" id="KW-0832">Ubl conjugation</keyword>
<keyword evidence="2" id="KW-0597">Phosphoprotein</keyword>
<sequence length="165" mass="18907">MLWGDLEMGNLADGTRYVSYTERATKTRKGINTDPRMFKPKIFEEPGIHLFKSKYKIKLSKYALLVVPTKITMNMPSKILFVAMGGNSQMGQRAEVGMAACNQNIKKKNFSTCDPHCPVKMYLKYESRRPLNALHPEARFYLGINHQAKAKDQCWFVNQPMGKIK</sequence>
<protein>
    <recommendedName>
        <fullName evidence="4">ZMYM2-like/QRICH1 C-terminal domain-containing protein</fullName>
    </recommendedName>
</protein>
<keyword evidence="1" id="KW-1017">Isopeptide bond</keyword>
<organism evidence="5 6">
    <name type="scientific">Dreissena polymorpha</name>
    <name type="common">Zebra mussel</name>
    <name type="synonym">Mytilus polymorpha</name>
    <dbReference type="NCBI Taxonomy" id="45954"/>
    <lineage>
        <taxon>Eukaryota</taxon>
        <taxon>Metazoa</taxon>
        <taxon>Spiralia</taxon>
        <taxon>Lophotrochozoa</taxon>
        <taxon>Mollusca</taxon>
        <taxon>Bivalvia</taxon>
        <taxon>Autobranchia</taxon>
        <taxon>Heteroconchia</taxon>
        <taxon>Euheterodonta</taxon>
        <taxon>Imparidentia</taxon>
        <taxon>Neoheterodontei</taxon>
        <taxon>Myida</taxon>
        <taxon>Dreissenoidea</taxon>
        <taxon>Dreissenidae</taxon>
        <taxon>Dreissena</taxon>
    </lineage>
</organism>
<reference evidence="5" key="2">
    <citation type="submission" date="2020-11" db="EMBL/GenBank/DDBJ databases">
        <authorList>
            <person name="McCartney M.A."/>
            <person name="Auch B."/>
            <person name="Kono T."/>
            <person name="Mallez S."/>
            <person name="Becker A."/>
            <person name="Gohl D.M."/>
            <person name="Silverstein K.A.T."/>
            <person name="Koren S."/>
            <person name="Bechman K.B."/>
            <person name="Herman A."/>
            <person name="Abrahante J.E."/>
            <person name="Garbe J."/>
        </authorList>
    </citation>
    <scope>NUCLEOTIDE SEQUENCE</scope>
    <source>
        <strain evidence="5">Duluth1</strain>
        <tissue evidence="5">Whole animal</tissue>
    </source>
</reference>
<keyword evidence="6" id="KW-1185">Reference proteome</keyword>
<dbReference type="EMBL" id="JAIWYP010000014">
    <property type="protein sequence ID" value="KAH3706327.1"/>
    <property type="molecule type" value="Genomic_DNA"/>
</dbReference>
<dbReference type="Proteomes" id="UP000828390">
    <property type="component" value="Unassembled WGS sequence"/>
</dbReference>
<evidence type="ECO:0000256" key="2">
    <source>
        <dbReference type="ARBA" id="ARBA00022553"/>
    </source>
</evidence>
<dbReference type="InterPro" id="IPR042838">
    <property type="entry name" value="KIAA1958"/>
</dbReference>
<feature type="domain" description="ZMYM2-like/QRICH1 C-terminal" evidence="4">
    <location>
        <begin position="98"/>
        <end position="163"/>
    </location>
</feature>
<evidence type="ECO:0000259" key="4">
    <source>
        <dbReference type="Pfam" id="PF12012"/>
    </source>
</evidence>
<dbReference type="PANTHER" id="PTHR46963">
    <property type="entry name" value="SIMILAR TO RIKEN CDNA E130308A19"/>
    <property type="match status" value="1"/>
</dbReference>
<gene>
    <name evidence="5" type="ORF">DPMN_065712</name>
</gene>
<proteinExistence type="predicted"/>
<dbReference type="PANTHER" id="PTHR46963:SF2">
    <property type="match status" value="1"/>
</dbReference>
<evidence type="ECO:0000313" key="6">
    <source>
        <dbReference type="Proteomes" id="UP000828390"/>
    </source>
</evidence>
<evidence type="ECO:0000256" key="1">
    <source>
        <dbReference type="ARBA" id="ARBA00022499"/>
    </source>
</evidence>
<reference evidence="5" key="1">
    <citation type="journal article" date="2019" name="bioRxiv">
        <title>The Genome of the Zebra Mussel, Dreissena polymorpha: A Resource for Invasive Species Research.</title>
        <authorList>
            <person name="McCartney M.A."/>
            <person name="Auch B."/>
            <person name="Kono T."/>
            <person name="Mallez S."/>
            <person name="Zhang Y."/>
            <person name="Obille A."/>
            <person name="Becker A."/>
            <person name="Abrahante J.E."/>
            <person name="Garbe J."/>
            <person name="Badalamenti J.P."/>
            <person name="Herman A."/>
            <person name="Mangelson H."/>
            <person name="Liachko I."/>
            <person name="Sullivan S."/>
            <person name="Sone E.D."/>
            <person name="Koren S."/>
            <person name="Silverstein K.A.T."/>
            <person name="Beckman K.B."/>
            <person name="Gohl D.M."/>
        </authorList>
    </citation>
    <scope>NUCLEOTIDE SEQUENCE</scope>
    <source>
        <strain evidence="5">Duluth1</strain>
        <tissue evidence="5">Whole animal</tissue>
    </source>
</reference>
<dbReference type="Pfam" id="PF12012">
    <property type="entry name" value="DUF3504"/>
    <property type="match status" value="1"/>
</dbReference>
<comment type="caution">
    <text evidence="5">The sequence shown here is derived from an EMBL/GenBank/DDBJ whole genome shotgun (WGS) entry which is preliminary data.</text>
</comment>
<name>A0A9D3YU18_DREPO</name>